<comment type="caution">
    <text evidence="2">The sequence shown here is derived from an EMBL/GenBank/DDBJ whole genome shotgun (WGS) entry which is preliminary data.</text>
</comment>
<name>A0AA38HX16_9CUCU</name>
<accession>A0AA38HX16</accession>
<feature type="compositionally biased region" description="Polar residues" evidence="1">
    <location>
        <begin position="34"/>
        <end position="44"/>
    </location>
</feature>
<feature type="compositionally biased region" description="Polar residues" evidence="1">
    <location>
        <begin position="142"/>
        <end position="163"/>
    </location>
</feature>
<dbReference type="Proteomes" id="UP001168821">
    <property type="component" value="Unassembled WGS sequence"/>
</dbReference>
<feature type="compositionally biased region" description="Low complexity" evidence="1">
    <location>
        <begin position="164"/>
        <end position="177"/>
    </location>
</feature>
<feature type="compositionally biased region" description="Basic and acidic residues" evidence="1">
    <location>
        <begin position="179"/>
        <end position="189"/>
    </location>
</feature>
<evidence type="ECO:0000256" key="1">
    <source>
        <dbReference type="SAM" id="MobiDB-lite"/>
    </source>
</evidence>
<keyword evidence="3" id="KW-1185">Reference proteome</keyword>
<evidence type="ECO:0000313" key="2">
    <source>
        <dbReference type="EMBL" id="KAJ3645183.1"/>
    </source>
</evidence>
<reference evidence="2" key="1">
    <citation type="journal article" date="2023" name="G3 (Bethesda)">
        <title>Whole genome assemblies of Zophobas morio and Tenebrio molitor.</title>
        <authorList>
            <person name="Kaur S."/>
            <person name="Stinson S.A."/>
            <person name="diCenzo G.C."/>
        </authorList>
    </citation>
    <scope>NUCLEOTIDE SEQUENCE</scope>
    <source>
        <strain evidence="2">QUZm001</strain>
    </source>
</reference>
<dbReference type="AlphaFoldDB" id="A0AA38HX16"/>
<feature type="compositionally biased region" description="Polar residues" evidence="1">
    <location>
        <begin position="190"/>
        <end position="203"/>
    </location>
</feature>
<protein>
    <submittedName>
        <fullName evidence="2">Uncharacterized protein</fullName>
    </submittedName>
</protein>
<sequence length="275" mass="31957">MEHYDPTDTQNYQTFSTNYSVQNSRCWNKPYSDPKSSTSDPSNFNRHHKQIDQEFQNPNFPKRDELPKVYTSSHKTNYGFNPSTKGASFEKDQTKYEEEMDYEMAPEQTKQTRSAYTRTVIELVSGMPRPTINNRNPKDSSKFSTKHTSQFGNNSTKSSENCHSCNKNQSSRSNQNSADRGDNDGKQTDSKSVTKQNDLSNSDRPYPTVKTRLKNVFTNLKNSIEAHSLELEHIFQDIIKEKELSFQERQELLTLWKEYTTCLESIEKKIRNKQA</sequence>
<feature type="region of interest" description="Disordered" evidence="1">
    <location>
        <begin position="26"/>
        <end position="66"/>
    </location>
</feature>
<evidence type="ECO:0000313" key="3">
    <source>
        <dbReference type="Proteomes" id="UP001168821"/>
    </source>
</evidence>
<organism evidence="2 3">
    <name type="scientific">Zophobas morio</name>
    <dbReference type="NCBI Taxonomy" id="2755281"/>
    <lineage>
        <taxon>Eukaryota</taxon>
        <taxon>Metazoa</taxon>
        <taxon>Ecdysozoa</taxon>
        <taxon>Arthropoda</taxon>
        <taxon>Hexapoda</taxon>
        <taxon>Insecta</taxon>
        <taxon>Pterygota</taxon>
        <taxon>Neoptera</taxon>
        <taxon>Endopterygota</taxon>
        <taxon>Coleoptera</taxon>
        <taxon>Polyphaga</taxon>
        <taxon>Cucujiformia</taxon>
        <taxon>Tenebrionidae</taxon>
        <taxon>Zophobas</taxon>
    </lineage>
</organism>
<dbReference type="EMBL" id="JALNTZ010000007">
    <property type="protein sequence ID" value="KAJ3645183.1"/>
    <property type="molecule type" value="Genomic_DNA"/>
</dbReference>
<gene>
    <name evidence="2" type="ORF">Zmor_022863</name>
</gene>
<feature type="region of interest" description="Disordered" evidence="1">
    <location>
        <begin position="123"/>
        <end position="207"/>
    </location>
</feature>
<proteinExistence type="predicted"/>